<dbReference type="AlphaFoldDB" id="A0A0F9HNL2"/>
<dbReference type="Gene3D" id="3.40.50.2020">
    <property type="match status" value="1"/>
</dbReference>
<sequence length="478" mass="53406">MGGMFGVFSNNDCVEDLFYGTDYHSHLGTVRGGLAVKNQSGFQRYIKDITTTQFRSKFEKTIKKMHGNIGIGVISDYDEQPLIINSRLGVFAITTVGKINNLKSLARDALLDGSHFSEMQGGEINPTELVATIISKGSSFINGIQKVQEKIDGSCTMLILTDEGIFAARDKYGRTPLIIGEKLGSFAVTMETCAFPNIGYKITRDLGPGEVIFISKNGVEQKIPPGERMQICSFLWVYYGYPASSYEGINVEAVRYKCGSFLAQNDNVDIDFVAGIPDSGTAHGLGYANQAKIPYSRPFVKYTPTWPRSFMPQIQSVRDQVAKMKLIPIEELIKNNRLLFCEDSIVRGTQLRKQIKRLFDSGAKEVHMRPACPPLVYGCKFLNFSRSRSELDLAGRWAIKVLIGKDLENPIEYTDPDSENYKAMVEVIRKELNLTTLKYQKLEDLVKAIGLPKEKLCTYCWDGIGLLVTLEELSPIQD</sequence>
<name>A0A0F9HNL2_9ZZZZ</name>
<keyword evidence="4" id="KW-0328">Glycosyltransferase</keyword>
<dbReference type="InterPro" id="IPR000836">
    <property type="entry name" value="PRTase_dom"/>
</dbReference>
<dbReference type="UniPathway" id="UPA00074">
    <property type="reaction ID" value="UER00124"/>
</dbReference>
<keyword evidence="7" id="KW-0315">Glutamine amidotransferase</keyword>
<dbReference type="GO" id="GO:0006189">
    <property type="term" value="P:'de novo' IMP biosynthetic process"/>
    <property type="evidence" value="ECO:0007669"/>
    <property type="project" value="UniProtKB-UniPathway"/>
</dbReference>
<evidence type="ECO:0000256" key="4">
    <source>
        <dbReference type="ARBA" id="ARBA00022676"/>
    </source>
</evidence>
<evidence type="ECO:0000256" key="1">
    <source>
        <dbReference type="ARBA" id="ARBA00005209"/>
    </source>
</evidence>
<accession>A0A0F9HNL2</accession>
<comment type="similarity">
    <text evidence="2">In the C-terminal section; belongs to the purine/pyrimidine phosphoribosyltransferase family.</text>
</comment>
<dbReference type="GO" id="GO:0004044">
    <property type="term" value="F:amidophosphoribosyltransferase activity"/>
    <property type="evidence" value="ECO:0007669"/>
    <property type="project" value="UniProtKB-EC"/>
</dbReference>
<evidence type="ECO:0000256" key="6">
    <source>
        <dbReference type="ARBA" id="ARBA00022755"/>
    </source>
</evidence>
<comment type="pathway">
    <text evidence="1">Purine metabolism; IMP biosynthesis via de novo pathway; N(1)-(5-phospho-D-ribosyl)glycinamide from 5-phospho-alpha-D-ribose 1-diphosphate: step 1/2.</text>
</comment>
<evidence type="ECO:0000259" key="8">
    <source>
        <dbReference type="PROSITE" id="PS51278"/>
    </source>
</evidence>
<evidence type="ECO:0000313" key="9">
    <source>
        <dbReference type="EMBL" id="KKM16747.1"/>
    </source>
</evidence>
<evidence type="ECO:0000256" key="3">
    <source>
        <dbReference type="ARBA" id="ARBA00011941"/>
    </source>
</evidence>
<protein>
    <recommendedName>
        <fullName evidence="3">amidophosphoribosyltransferase</fullName>
        <ecNumber evidence="3">2.4.2.14</ecNumber>
    </recommendedName>
</protein>
<dbReference type="CDD" id="cd06223">
    <property type="entry name" value="PRTases_typeI"/>
    <property type="match status" value="1"/>
</dbReference>
<keyword evidence="6" id="KW-0658">Purine biosynthesis</keyword>
<dbReference type="GO" id="GO:0009113">
    <property type="term" value="P:purine nucleobase biosynthetic process"/>
    <property type="evidence" value="ECO:0007669"/>
    <property type="project" value="InterPro"/>
</dbReference>
<dbReference type="SUPFAM" id="SSF56235">
    <property type="entry name" value="N-terminal nucleophile aminohydrolases (Ntn hydrolases)"/>
    <property type="match status" value="1"/>
</dbReference>
<keyword evidence="5" id="KW-0808">Transferase</keyword>
<comment type="caution">
    <text evidence="9">The sequence shown here is derived from an EMBL/GenBank/DDBJ whole genome shotgun (WGS) entry which is preliminary data.</text>
</comment>
<dbReference type="EC" id="2.4.2.14" evidence="3"/>
<dbReference type="PANTHER" id="PTHR11907">
    <property type="entry name" value="AMIDOPHOSPHORIBOSYLTRANSFERASE"/>
    <property type="match status" value="1"/>
</dbReference>
<reference evidence="9" key="1">
    <citation type="journal article" date="2015" name="Nature">
        <title>Complex archaea that bridge the gap between prokaryotes and eukaryotes.</title>
        <authorList>
            <person name="Spang A."/>
            <person name="Saw J.H."/>
            <person name="Jorgensen S.L."/>
            <person name="Zaremba-Niedzwiedzka K."/>
            <person name="Martijn J."/>
            <person name="Lind A.E."/>
            <person name="van Eijk R."/>
            <person name="Schleper C."/>
            <person name="Guy L."/>
            <person name="Ettema T.J."/>
        </authorList>
    </citation>
    <scope>NUCLEOTIDE SEQUENCE</scope>
</reference>
<evidence type="ECO:0000256" key="7">
    <source>
        <dbReference type="ARBA" id="ARBA00022962"/>
    </source>
</evidence>
<organism evidence="9">
    <name type="scientific">marine sediment metagenome</name>
    <dbReference type="NCBI Taxonomy" id="412755"/>
    <lineage>
        <taxon>unclassified sequences</taxon>
        <taxon>metagenomes</taxon>
        <taxon>ecological metagenomes</taxon>
    </lineage>
</organism>
<gene>
    <name evidence="9" type="ORF">LCGC14_1682710</name>
</gene>
<dbReference type="Gene3D" id="3.60.20.10">
    <property type="entry name" value="Glutamine Phosphoribosylpyrophosphate, subunit 1, domain 1"/>
    <property type="match status" value="1"/>
</dbReference>
<dbReference type="PIRSF" id="PIRSF000485">
    <property type="entry name" value="Amd_phspho_trans"/>
    <property type="match status" value="1"/>
</dbReference>
<dbReference type="InterPro" id="IPR029057">
    <property type="entry name" value="PRTase-like"/>
</dbReference>
<evidence type="ECO:0000256" key="5">
    <source>
        <dbReference type="ARBA" id="ARBA00022679"/>
    </source>
</evidence>
<dbReference type="EMBL" id="LAZR01014607">
    <property type="protein sequence ID" value="KKM16747.1"/>
    <property type="molecule type" value="Genomic_DNA"/>
</dbReference>
<evidence type="ECO:0000256" key="2">
    <source>
        <dbReference type="ARBA" id="ARBA00010138"/>
    </source>
</evidence>
<proteinExistence type="inferred from homology"/>
<dbReference type="InterPro" id="IPR017932">
    <property type="entry name" value="GATase_2_dom"/>
</dbReference>
<feature type="domain" description="Glutamine amidotransferase type-2" evidence="8">
    <location>
        <begin position="2"/>
        <end position="217"/>
    </location>
</feature>
<dbReference type="Pfam" id="PF13537">
    <property type="entry name" value="GATase_7"/>
    <property type="match status" value="1"/>
</dbReference>
<dbReference type="InterPro" id="IPR029055">
    <property type="entry name" value="Ntn_hydrolases_N"/>
</dbReference>
<dbReference type="SUPFAM" id="SSF53271">
    <property type="entry name" value="PRTase-like"/>
    <property type="match status" value="1"/>
</dbReference>
<dbReference type="PROSITE" id="PS51278">
    <property type="entry name" value="GATASE_TYPE_2"/>
    <property type="match status" value="1"/>
</dbReference>
<dbReference type="InterPro" id="IPR005854">
    <property type="entry name" value="PurF"/>
</dbReference>